<keyword evidence="4" id="KW-1185">Reference proteome</keyword>
<reference evidence="4" key="1">
    <citation type="submission" date="2017-01" db="EMBL/GenBank/DDBJ databases">
        <authorList>
            <person name="Varghese N."/>
            <person name="Submissions S."/>
        </authorList>
    </citation>
    <scope>NUCLEOTIDE SEQUENCE [LARGE SCALE GENOMIC DNA]</scope>
    <source>
        <strain evidence="4">DSM 22306</strain>
    </source>
</reference>
<dbReference type="PANTHER" id="PTHR38693:SF1">
    <property type="entry name" value="UBIQUINONE BIOSYNTHESIS ACCESSORY FACTOR UBIJ"/>
    <property type="match status" value="1"/>
</dbReference>
<evidence type="ECO:0000313" key="3">
    <source>
        <dbReference type="EMBL" id="SIS43594.1"/>
    </source>
</evidence>
<dbReference type="GO" id="GO:0005737">
    <property type="term" value="C:cytoplasm"/>
    <property type="evidence" value="ECO:0007669"/>
    <property type="project" value="UniProtKB-SubCell"/>
</dbReference>
<dbReference type="EMBL" id="FTOE01000001">
    <property type="protein sequence ID" value="SIS43594.1"/>
    <property type="molecule type" value="Genomic_DNA"/>
</dbReference>
<proteinExistence type="inferred from homology"/>
<dbReference type="InterPro" id="IPR003033">
    <property type="entry name" value="SCP2_sterol-bd_dom"/>
</dbReference>
<evidence type="ECO:0000313" key="4">
    <source>
        <dbReference type="Proteomes" id="UP000185999"/>
    </source>
</evidence>
<evidence type="ECO:0000259" key="2">
    <source>
        <dbReference type="Pfam" id="PF02036"/>
    </source>
</evidence>
<sequence>MAADILYALVLTPLESAINALLQSDPVTCQALQRLSGKIIQIEADDLQQSVFILPFNAGMQLQSHIEGEADVTLSGSSNRLLQLLSSDNKAELFFGNGISVTGESALANQFQNLLADTRIDWEGLLAEHTGDLAAHQISDAVKGQISFVKHVSDSLRENLHEYIQEELRILPTRPETDAFMDAVDNLKDRTDRLTARIHVLQQKQSLEDQG</sequence>
<dbReference type="HAMAP" id="MF_02215">
    <property type="entry name" value="UbiJ"/>
    <property type="match status" value="1"/>
</dbReference>
<comment type="subcellular location">
    <subcellularLocation>
        <location evidence="1">Cytoplasm</location>
    </subcellularLocation>
</comment>
<keyword evidence="1" id="KW-0831">Ubiquinone biosynthesis</keyword>
<dbReference type="UniPathway" id="UPA00232"/>
<dbReference type="SUPFAM" id="SSF55718">
    <property type="entry name" value="SCP-like"/>
    <property type="match status" value="1"/>
</dbReference>
<accession>A0A1N7J2R4</accession>
<dbReference type="AlphaFoldDB" id="A0A1N7J2R4"/>
<dbReference type="Pfam" id="PF02036">
    <property type="entry name" value="SCP2"/>
    <property type="match status" value="1"/>
</dbReference>
<dbReference type="InterPro" id="IPR036527">
    <property type="entry name" value="SCP2_sterol-bd_dom_sf"/>
</dbReference>
<dbReference type="GO" id="GO:0006744">
    <property type="term" value="P:ubiquinone biosynthetic process"/>
    <property type="evidence" value="ECO:0007669"/>
    <property type="project" value="UniProtKB-UniRule"/>
</dbReference>
<keyword evidence="3" id="KW-0830">Ubiquinone</keyword>
<comment type="function">
    <text evidence="1">Required for ubiquinone (coenzyme Q) biosynthesis. Binds hydrophobic ubiquinone biosynthetic intermediates via its SCP2 domain and is essential for the stability of the Ubi complex. May constitute a docking platform where Ubi enzymes assemble and access their SCP2-bound polyprenyl substrates.</text>
</comment>
<gene>
    <name evidence="1" type="primary">ubiJ</name>
    <name evidence="3" type="ORF">SAMN05421760_101519</name>
</gene>
<name>A0A1N7J2R4_9GAMM</name>
<evidence type="ECO:0000256" key="1">
    <source>
        <dbReference type="HAMAP-Rule" id="MF_02215"/>
    </source>
</evidence>
<dbReference type="Proteomes" id="UP000185999">
    <property type="component" value="Unassembled WGS sequence"/>
</dbReference>
<feature type="domain" description="SCP2" evidence="2">
    <location>
        <begin position="18"/>
        <end position="115"/>
    </location>
</feature>
<comment type="similarity">
    <text evidence="1">Belongs to the UbiJ family.</text>
</comment>
<dbReference type="InterPro" id="IPR038989">
    <property type="entry name" value="UbiJ"/>
</dbReference>
<protein>
    <recommendedName>
        <fullName evidence="1">Ubiquinone biosynthesis accessory factor UbiJ</fullName>
    </recommendedName>
</protein>
<organism evidence="3 4">
    <name type="scientific">Neptunomonas antarctica</name>
    <dbReference type="NCBI Taxonomy" id="619304"/>
    <lineage>
        <taxon>Bacteria</taxon>
        <taxon>Pseudomonadati</taxon>
        <taxon>Pseudomonadota</taxon>
        <taxon>Gammaproteobacteria</taxon>
        <taxon>Oceanospirillales</taxon>
        <taxon>Oceanospirillaceae</taxon>
        <taxon>Neptunomonas</taxon>
    </lineage>
</organism>
<dbReference type="OrthoDB" id="9796077at2"/>
<dbReference type="PANTHER" id="PTHR38693">
    <property type="entry name" value="UBIQUINONE BIOSYNTHESIS PROTEIN UBIJ"/>
    <property type="match status" value="1"/>
</dbReference>
<dbReference type="RefSeq" id="WP_054342702.1">
    <property type="nucleotide sequence ID" value="NZ_FTOE01000001.1"/>
</dbReference>
<keyword evidence="1" id="KW-0963">Cytoplasm</keyword>
<comment type="pathway">
    <text evidence="1">Cofactor biosynthesis; ubiquinone biosynthesis.</text>
</comment>
<dbReference type="STRING" id="619304.SAMN05421760_101519"/>